<dbReference type="RefSeq" id="WP_137401597.1">
    <property type="nucleotide sequence ID" value="NZ_BMIU01000006.1"/>
</dbReference>
<accession>A0ABQ1UX40</accession>
<dbReference type="Proteomes" id="UP000647339">
    <property type="component" value="Unassembled WGS sequence"/>
</dbReference>
<gene>
    <name evidence="2" type="ORF">GCM10011339_15100</name>
</gene>
<feature type="transmembrane region" description="Helical" evidence="1">
    <location>
        <begin position="115"/>
        <end position="133"/>
    </location>
</feature>
<comment type="caution">
    <text evidence="2">The sequence shown here is derived from an EMBL/GenBank/DDBJ whole genome shotgun (WGS) entry which is preliminary data.</text>
</comment>
<feature type="transmembrane region" description="Helical" evidence="1">
    <location>
        <begin position="7"/>
        <end position="23"/>
    </location>
</feature>
<reference evidence="3" key="1">
    <citation type="journal article" date="2019" name="Int. J. Syst. Evol. Microbiol.">
        <title>The Global Catalogue of Microorganisms (GCM) 10K type strain sequencing project: providing services to taxonomists for standard genome sequencing and annotation.</title>
        <authorList>
            <consortium name="The Broad Institute Genomics Platform"/>
            <consortium name="The Broad Institute Genome Sequencing Center for Infectious Disease"/>
            <person name="Wu L."/>
            <person name="Ma J."/>
        </authorList>
    </citation>
    <scope>NUCLEOTIDE SEQUENCE [LARGE SCALE GENOMIC DNA]</scope>
    <source>
        <strain evidence="3">CGMCC 1.15407</strain>
    </source>
</reference>
<dbReference type="EMBL" id="BMIU01000006">
    <property type="protein sequence ID" value="GGF27948.1"/>
    <property type="molecule type" value="Genomic_DNA"/>
</dbReference>
<feature type="transmembrane region" description="Helical" evidence="1">
    <location>
        <begin position="74"/>
        <end position="94"/>
    </location>
</feature>
<dbReference type="InterPro" id="IPR021215">
    <property type="entry name" value="DUF2752"/>
</dbReference>
<sequence>MSRNKLYTLFAVLFAAGYGWLSYELLAVAGHGNGPTVCLVKNFTGLPCPSCGITRAIISIIQGDFNGAFFSNPLGFVVALGLLIGPAWLLFDVFTGKSALWKSYQRFEIWLRNPVRAIPLAVLVLINWVWNIYKGL</sequence>
<evidence type="ECO:0000256" key="1">
    <source>
        <dbReference type="SAM" id="Phobius"/>
    </source>
</evidence>
<evidence type="ECO:0008006" key="4">
    <source>
        <dbReference type="Google" id="ProtNLM"/>
    </source>
</evidence>
<keyword evidence="1" id="KW-0472">Membrane</keyword>
<protein>
    <recommendedName>
        <fullName evidence="4">DUF2752 domain-containing protein</fullName>
    </recommendedName>
</protein>
<organism evidence="2 3">
    <name type="scientific">Echinicola rosea</name>
    <dbReference type="NCBI Taxonomy" id="1807691"/>
    <lineage>
        <taxon>Bacteria</taxon>
        <taxon>Pseudomonadati</taxon>
        <taxon>Bacteroidota</taxon>
        <taxon>Cytophagia</taxon>
        <taxon>Cytophagales</taxon>
        <taxon>Cyclobacteriaceae</taxon>
        <taxon>Echinicola</taxon>
    </lineage>
</organism>
<keyword evidence="3" id="KW-1185">Reference proteome</keyword>
<evidence type="ECO:0000313" key="2">
    <source>
        <dbReference type="EMBL" id="GGF27948.1"/>
    </source>
</evidence>
<keyword evidence="1" id="KW-0812">Transmembrane</keyword>
<keyword evidence="1" id="KW-1133">Transmembrane helix</keyword>
<proteinExistence type="predicted"/>
<name>A0ABQ1UX40_9BACT</name>
<dbReference type="Pfam" id="PF10825">
    <property type="entry name" value="DUF2752"/>
    <property type="match status" value="1"/>
</dbReference>
<evidence type="ECO:0000313" key="3">
    <source>
        <dbReference type="Proteomes" id="UP000647339"/>
    </source>
</evidence>